<accession>A0ACB8UQ19</accession>
<evidence type="ECO:0000313" key="1">
    <source>
        <dbReference type="EMBL" id="KAI2381441.1"/>
    </source>
</evidence>
<proteinExistence type="predicted"/>
<sequence length="370" mass="40786">MQSPYRDDFFQTTTSIKESCRKEKKSGNKNGNPIKLPGKILAIAADPFKASSVFVAESSGVLRAVALEGGETTAIYKGPSAPLTSLCFSTDGTTVFAGCWDKTIWSWHVKTRNPGRNYVGHVDFVKAVLCSEFNDMTLLVSGGADAKIIIWDLPNGAQLHVLQCHSRGIQSLAIDPITHDSRSVCIFSAGSDRAILGFAIRPDSKDLTVFDPILEHQTSIYKLFFDDDGDLWTASADNTAKCLTKSSAWTASLTLEHPDFVKDVVVHEAGGWVITACRDEEVRVWDRATGTLHHTYSGHFEEVTGLLLLGLKIVSISIDGTIRQWSIHPQDLLRAKMDIPNDALTRTAERSYDLLTEEEERELADLLDQD</sequence>
<comment type="caution">
    <text evidence="1">The sequence shown here is derived from an EMBL/GenBank/DDBJ whole genome shotgun (WGS) entry which is preliminary data.</text>
</comment>
<gene>
    <name evidence="1" type="ORF">LOY88_006741</name>
</gene>
<name>A0ACB8UQ19_9EURO</name>
<organism evidence="1">
    <name type="scientific">Ophidiomyces ophidiicola</name>
    <dbReference type="NCBI Taxonomy" id="1387563"/>
    <lineage>
        <taxon>Eukaryota</taxon>
        <taxon>Fungi</taxon>
        <taxon>Dikarya</taxon>
        <taxon>Ascomycota</taxon>
        <taxon>Pezizomycotina</taxon>
        <taxon>Eurotiomycetes</taxon>
        <taxon>Eurotiomycetidae</taxon>
        <taxon>Onygenales</taxon>
        <taxon>Onygenaceae</taxon>
        <taxon>Ophidiomyces</taxon>
    </lineage>
</organism>
<reference evidence="1" key="1">
    <citation type="journal article" date="2022" name="bioRxiv">
        <title>Population genetic analysis of Ophidiomyces ophidiicola, the causative agent of snake fungal disease, indicates recent introductions to the USA.</title>
        <authorList>
            <person name="Ladner J.T."/>
            <person name="Palmer J.M."/>
            <person name="Ettinger C.L."/>
            <person name="Stajich J.E."/>
            <person name="Farrell T.M."/>
            <person name="Glorioso B.M."/>
            <person name="Lawson B."/>
            <person name="Price S.J."/>
            <person name="Stengle A.G."/>
            <person name="Grear D.A."/>
            <person name="Lorch J.M."/>
        </authorList>
    </citation>
    <scope>NUCLEOTIDE SEQUENCE</scope>
    <source>
        <strain evidence="1">NWHC 24266-5</strain>
    </source>
</reference>
<protein>
    <submittedName>
        <fullName evidence="1">Uncharacterized protein</fullName>
    </submittedName>
</protein>
<dbReference type="EMBL" id="JALBCA010000200">
    <property type="protein sequence ID" value="KAI2381441.1"/>
    <property type="molecule type" value="Genomic_DNA"/>
</dbReference>